<dbReference type="OrthoDB" id="9806712at2"/>
<dbReference type="eggNOG" id="COG1394">
    <property type="taxonomic scope" value="Bacteria"/>
</dbReference>
<accession>A0A1I1X6G5</accession>
<dbReference type="Pfam" id="PF01813">
    <property type="entry name" value="ATP-synt_D"/>
    <property type="match status" value="1"/>
</dbReference>
<proteinExistence type="inferred from homology"/>
<evidence type="ECO:0000256" key="1">
    <source>
        <dbReference type="ARBA" id="ARBA00005850"/>
    </source>
</evidence>
<evidence type="ECO:0000313" key="6">
    <source>
        <dbReference type="Proteomes" id="UP000181976"/>
    </source>
</evidence>
<evidence type="ECO:0000256" key="4">
    <source>
        <dbReference type="SAM" id="Coils"/>
    </source>
</evidence>
<dbReference type="NCBIfam" id="NF002565">
    <property type="entry name" value="PRK02195.1"/>
    <property type="match status" value="1"/>
</dbReference>
<dbReference type="AlphaFoldDB" id="A0A1I1X6G5"/>
<gene>
    <name evidence="5" type="ORF">SAMN05444380_105149</name>
</gene>
<keyword evidence="4" id="KW-0175">Coiled coil</keyword>
<dbReference type="PANTHER" id="PTHR11671">
    <property type="entry name" value="V-TYPE ATP SYNTHASE SUBUNIT D"/>
    <property type="match status" value="1"/>
</dbReference>
<keyword evidence="3" id="KW-0406">Ion transport</keyword>
<dbReference type="InParanoid" id="A0A1I1X6G5"/>
<protein>
    <submittedName>
        <fullName evidence="5">V/A-type H+-transporting ATPase subunit D</fullName>
    </submittedName>
</protein>
<dbReference type="GO" id="GO:0046961">
    <property type="term" value="F:proton-transporting ATPase activity, rotational mechanism"/>
    <property type="evidence" value="ECO:0007669"/>
    <property type="project" value="InterPro"/>
</dbReference>
<reference evidence="5 6" key="1">
    <citation type="submission" date="2016-10" db="EMBL/GenBank/DDBJ databases">
        <authorList>
            <person name="de Groot N.N."/>
        </authorList>
    </citation>
    <scope>NUCLEOTIDE SEQUENCE [LARGE SCALE GENOMIC DNA]</scope>
    <source>
        <strain evidence="5 6">DSM 19012</strain>
    </source>
</reference>
<organism evidence="5 6">
    <name type="scientific">Thermophagus xiamenensis</name>
    <dbReference type="NCBI Taxonomy" id="385682"/>
    <lineage>
        <taxon>Bacteria</taxon>
        <taxon>Pseudomonadati</taxon>
        <taxon>Bacteroidota</taxon>
        <taxon>Bacteroidia</taxon>
        <taxon>Marinilabiliales</taxon>
        <taxon>Marinilabiliaceae</taxon>
        <taxon>Thermophagus</taxon>
    </lineage>
</organism>
<feature type="coiled-coil region" evidence="4">
    <location>
        <begin position="26"/>
        <end position="60"/>
    </location>
</feature>
<sequence>MAIKFQYNKTSQQALAKQLQIRERALPTLKNKEAALRLEVKNAKDRAHQLQQELDKKLKAYDDIMSLWSEFDPTLLRIKEVRLTSKKIAGVLTPVLEEVLFEVSDYNMFEAPAWFPDGISILKQLATLAIEKEIFEQKMSLLDFARKKTTQKVNLYEKVQIPGFQDAIRKIKRFLEDEENLSKAAQKIVKNRQQKAEAEL</sequence>
<dbReference type="RefSeq" id="WP_010526623.1">
    <property type="nucleotide sequence ID" value="NZ_AFSL01000014.1"/>
</dbReference>
<name>A0A1I1X6G5_9BACT</name>
<dbReference type="InterPro" id="IPR002699">
    <property type="entry name" value="V_ATPase_D"/>
</dbReference>
<evidence type="ECO:0000256" key="2">
    <source>
        <dbReference type="ARBA" id="ARBA00022448"/>
    </source>
</evidence>
<dbReference type="Proteomes" id="UP000181976">
    <property type="component" value="Unassembled WGS sequence"/>
</dbReference>
<comment type="similarity">
    <text evidence="1">Belongs to the V-ATPase D subunit family.</text>
</comment>
<dbReference type="Gene3D" id="1.10.287.3240">
    <property type="match status" value="1"/>
</dbReference>
<keyword evidence="2" id="KW-0813">Transport</keyword>
<evidence type="ECO:0000313" key="5">
    <source>
        <dbReference type="EMBL" id="SFE02811.1"/>
    </source>
</evidence>
<keyword evidence="6" id="KW-1185">Reference proteome</keyword>
<evidence type="ECO:0000256" key="3">
    <source>
        <dbReference type="ARBA" id="ARBA00023065"/>
    </source>
</evidence>
<dbReference type="STRING" id="385682.SAMN05444380_105149"/>
<dbReference type="EMBL" id="FONA01000005">
    <property type="protein sequence ID" value="SFE02811.1"/>
    <property type="molecule type" value="Genomic_DNA"/>
</dbReference>